<dbReference type="EMBL" id="JAJTJA010000001">
    <property type="protein sequence ID" value="KAH8705479.1"/>
    <property type="molecule type" value="Genomic_DNA"/>
</dbReference>
<evidence type="ECO:0000313" key="4">
    <source>
        <dbReference type="Proteomes" id="UP001201262"/>
    </source>
</evidence>
<feature type="chain" id="PRO_5042022614" description="Secreted peptide" evidence="2">
    <location>
        <begin position="25"/>
        <end position="105"/>
    </location>
</feature>
<keyword evidence="4" id="KW-1185">Reference proteome</keyword>
<dbReference type="GeneID" id="70245183"/>
<evidence type="ECO:0008006" key="5">
    <source>
        <dbReference type="Google" id="ProtNLM"/>
    </source>
</evidence>
<accession>A0AAD4L1M1</accession>
<protein>
    <recommendedName>
        <fullName evidence="5">Secreted peptide</fullName>
    </recommendedName>
</protein>
<feature type="signal peptide" evidence="2">
    <location>
        <begin position="1"/>
        <end position="24"/>
    </location>
</feature>
<comment type="caution">
    <text evidence="3">The sequence shown here is derived from an EMBL/GenBank/DDBJ whole genome shotgun (WGS) entry which is preliminary data.</text>
</comment>
<dbReference type="RefSeq" id="XP_046078100.1">
    <property type="nucleotide sequence ID" value="XM_046214896.1"/>
</dbReference>
<keyword evidence="1" id="KW-1133">Transmembrane helix</keyword>
<dbReference type="Proteomes" id="UP001201262">
    <property type="component" value="Unassembled WGS sequence"/>
</dbReference>
<keyword evidence="2" id="KW-0732">Signal</keyword>
<evidence type="ECO:0000313" key="3">
    <source>
        <dbReference type="EMBL" id="KAH8705479.1"/>
    </source>
</evidence>
<name>A0AAD4L1M1_9EURO</name>
<feature type="transmembrane region" description="Helical" evidence="1">
    <location>
        <begin position="84"/>
        <end position="104"/>
    </location>
</feature>
<organism evidence="3 4">
    <name type="scientific">Talaromyces proteolyticus</name>
    <dbReference type="NCBI Taxonomy" id="1131652"/>
    <lineage>
        <taxon>Eukaryota</taxon>
        <taxon>Fungi</taxon>
        <taxon>Dikarya</taxon>
        <taxon>Ascomycota</taxon>
        <taxon>Pezizomycotina</taxon>
        <taxon>Eurotiomycetes</taxon>
        <taxon>Eurotiomycetidae</taxon>
        <taxon>Eurotiales</taxon>
        <taxon>Trichocomaceae</taxon>
        <taxon>Talaromyces</taxon>
        <taxon>Talaromyces sect. Bacilispori</taxon>
    </lineage>
</organism>
<dbReference type="AlphaFoldDB" id="A0AAD4L1M1"/>
<keyword evidence="1" id="KW-0472">Membrane</keyword>
<gene>
    <name evidence="3" type="ORF">BGW36DRAFT_367661</name>
</gene>
<proteinExistence type="predicted"/>
<evidence type="ECO:0000256" key="2">
    <source>
        <dbReference type="SAM" id="SignalP"/>
    </source>
</evidence>
<keyword evidence="1" id="KW-0812">Transmembrane</keyword>
<evidence type="ECO:0000256" key="1">
    <source>
        <dbReference type="SAM" id="Phobius"/>
    </source>
</evidence>
<sequence length="105" mass="11496">MRHPFPGSALVLLIDILLERIVSSVLLGLTDAPNQTTLAMPHTAHCTSSSNSTGSWFAPEHLRVRTDTAPYNYRQRESIVHIQAFTGIAFVAFSFLFISAQAPLG</sequence>
<reference evidence="3" key="1">
    <citation type="submission" date="2021-12" db="EMBL/GenBank/DDBJ databases">
        <title>Convergent genome expansion in fungi linked to evolution of root-endophyte symbiosis.</title>
        <authorList>
            <consortium name="DOE Joint Genome Institute"/>
            <person name="Ke Y.-H."/>
            <person name="Bonito G."/>
            <person name="Liao H.-L."/>
            <person name="Looney B."/>
            <person name="Rojas-Flechas A."/>
            <person name="Nash J."/>
            <person name="Hameed K."/>
            <person name="Schadt C."/>
            <person name="Martin F."/>
            <person name="Crous P.W."/>
            <person name="Miettinen O."/>
            <person name="Magnuson J.K."/>
            <person name="Labbe J."/>
            <person name="Jacobson D."/>
            <person name="Doktycz M.J."/>
            <person name="Veneault-Fourrey C."/>
            <person name="Kuo A."/>
            <person name="Mondo S."/>
            <person name="Calhoun S."/>
            <person name="Riley R."/>
            <person name="Ohm R."/>
            <person name="LaButti K."/>
            <person name="Andreopoulos B."/>
            <person name="Pangilinan J."/>
            <person name="Nolan M."/>
            <person name="Tritt A."/>
            <person name="Clum A."/>
            <person name="Lipzen A."/>
            <person name="Daum C."/>
            <person name="Barry K."/>
            <person name="Grigoriev I.V."/>
            <person name="Vilgalys R."/>
        </authorList>
    </citation>
    <scope>NUCLEOTIDE SEQUENCE</scope>
    <source>
        <strain evidence="3">PMI_201</strain>
    </source>
</reference>